<evidence type="ECO:0000259" key="3">
    <source>
        <dbReference type="Pfam" id="PF16344"/>
    </source>
</evidence>
<dbReference type="InterPro" id="IPR006860">
    <property type="entry name" value="FecR"/>
</dbReference>
<reference evidence="4 5" key="1">
    <citation type="submission" date="2021-03" db="EMBL/GenBank/DDBJ databases">
        <title>Fibrella sp. HMF5036 genome sequencing and assembly.</title>
        <authorList>
            <person name="Kang H."/>
            <person name="Kim H."/>
            <person name="Bae S."/>
            <person name="Joh K."/>
        </authorList>
    </citation>
    <scope>NUCLEOTIDE SEQUENCE [LARGE SCALE GENOMIC DNA]</scope>
    <source>
        <strain evidence="4 5">HMF5036</strain>
    </source>
</reference>
<evidence type="ECO:0000259" key="2">
    <source>
        <dbReference type="Pfam" id="PF04773"/>
    </source>
</evidence>
<dbReference type="GO" id="GO:0016989">
    <property type="term" value="F:sigma factor antagonist activity"/>
    <property type="evidence" value="ECO:0007669"/>
    <property type="project" value="TreeGrafter"/>
</dbReference>
<dbReference type="Pfam" id="PF16344">
    <property type="entry name" value="FecR_C"/>
    <property type="match status" value="1"/>
</dbReference>
<feature type="domain" description="Protein FecR C-terminal" evidence="3">
    <location>
        <begin position="282"/>
        <end position="349"/>
    </location>
</feature>
<dbReference type="PIRSF" id="PIRSF018266">
    <property type="entry name" value="FecR"/>
    <property type="match status" value="1"/>
</dbReference>
<comment type="caution">
    <text evidence="4">The sequence shown here is derived from an EMBL/GenBank/DDBJ whole genome shotgun (WGS) entry which is preliminary data.</text>
</comment>
<dbReference type="PANTHER" id="PTHR30273">
    <property type="entry name" value="PERIPLASMIC SIGNAL SENSOR AND SIGMA FACTOR ACTIVATOR FECR-RELATED"/>
    <property type="match status" value="1"/>
</dbReference>
<dbReference type="Proteomes" id="UP000664795">
    <property type="component" value="Unassembled WGS sequence"/>
</dbReference>
<dbReference type="InterPro" id="IPR032508">
    <property type="entry name" value="FecR_C"/>
</dbReference>
<dbReference type="Pfam" id="PF04773">
    <property type="entry name" value="FecR"/>
    <property type="match status" value="1"/>
</dbReference>
<protein>
    <submittedName>
        <fullName evidence="4">FecR domain-containing protein</fullName>
    </submittedName>
</protein>
<sequence length="351" mass="39392">MDFENYSAIDLALDEGFKQWVQSPTPEATLFWTQFLQQHPHQEEAVLEARLLVEQLSVASEVASPERLELLWGRIQTELQTTVATKRNSTPDVMLLKSTWFMPIRRAAIWVGLLLGGGGLAYYHFGYAPTIQYETAYGETKTLTLPDGSVVTLNGHSKLTLQADWTGQPTRDVWLAGEAFFAVKKQKSNGGQPVKFRVLTPGMRIDVLGTRFNVNSRRRETVVALEEGQIQVWSESTAHQSTAKHPVALMQPGDVLSYSEASQHLVNQQANLTTLASWRDKRLIFNDTPIGEIVQALSDSYGIEVEYQRQGIANKRFSGSVQTDSVAVFFKKLEKIYGVTVLQTANRFIIR</sequence>
<keyword evidence="1" id="KW-0472">Membrane</keyword>
<keyword evidence="1" id="KW-1133">Transmembrane helix</keyword>
<dbReference type="InterPro" id="IPR012373">
    <property type="entry name" value="Ferrdict_sens_TM"/>
</dbReference>
<dbReference type="RefSeq" id="WP_207335892.1">
    <property type="nucleotide sequence ID" value="NZ_JAFMYU010000009.1"/>
</dbReference>
<accession>A0A939G4G4</accession>
<dbReference type="Gene3D" id="3.55.50.30">
    <property type="match status" value="1"/>
</dbReference>
<organism evidence="4 5">
    <name type="scientific">Fibrella aquatilis</name>
    <dbReference type="NCBI Taxonomy" id="2817059"/>
    <lineage>
        <taxon>Bacteria</taxon>
        <taxon>Pseudomonadati</taxon>
        <taxon>Bacteroidota</taxon>
        <taxon>Cytophagia</taxon>
        <taxon>Cytophagales</taxon>
        <taxon>Spirosomataceae</taxon>
        <taxon>Fibrella</taxon>
    </lineage>
</organism>
<evidence type="ECO:0000256" key="1">
    <source>
        <dbReference type="SAM" id="Phobius"/>
    </source>
</evidence>
<dbReference type="Gene3D" id="2.60.120.1440">
    <property type="match status" value="1"/>
</dbReference>
<evidence type="ECO:0000313" key="4">
    <source>
        <dbReference type="EMBL" id="MBO0931924.1"/>
    </source>
</evidence>
<proteinExistence type="predicted"/>
<feature type="domain" description="FecR protein" evidence="2">
    <location>
        <begin position="132"/>
        <end position="230"/>
    </location>
</feature>
<dbReference type="AlphaFoldDB" id="A0A939G4G4"/>
<dbReference type="EMBL" id="JAFMYU010000009">
    <property type="protein sequence ID" value="MBO0931924.1"/>
    <property type="molecule type" value="Genomic_DNA"/>
</dbReference>
<name>A0A939G4G4_9BACT</name>
<keyword evidence="1" id="KW-0812">Transmembrane</keyword>
<feature type="transmembrane region" description="Helical" evidence="1">
    <location>
        <begin position="107"/>
        <end position="125"/>
    </location>
</feature>
<keyword evidence="5" id="KW-1185">Reference proteome</keyword>
<evidence type="ECO:0000313" key="5">
    <source>
        <dbReference type="Proteomes" id="UP000664795"/>
    </source>
</evidence>
<gene>
    <name evidence="4" type="ORF">J2I48_13020</name>
</gene>
<dbReference type="PANTHER" id="PTHR30273:SF2">
    <property type="entry name" value="PROTEIN FECR"/>
    <property type="match status" value="1"/>
</dbReference>